<organism evidence="2 3">
    <name type="scientific">Drosophila ananassae</name>
    <name type="common">Fruit fly</name>
    <dbReference type="NCBI Taxonomy" id="7217"/>
    <lineage>
        <taxon>Eukaryota</taxon>
        <taxon>Metazoa</taxon>
        <taxon>Ecdysozoa</taxon>
        <taxon>Arthropoda</taxon>
        <taxon>Hexapoda</taxon>
        <taxon>Insecta</taxon>
        <taxon>Pterygota</taxon>
        <taxon>Neoptera</taxon>
        <taxon>Endopterygota</taxon>
        <taxon>Diptera</taxon>
        <taxon>Brachycera</taxon>
        <taxon>Muscomorpha</taxon>
        <taxon>Ephydroidea</taxon>
        <taxon>Drosophilidae</taxon>
        <taxon>Drosophila</taxon>
        <taxon>Sophophora</taxon>
    </lineage>
</organism>
<keyword evidence="1" id="KW-0812">Transmembrane</keyword>
<evidence type="ECO:0000256" key="1">
    <source>
        <dbReference type="SAM" id="Phobius"/>
    </source>
</evidence>
<evidence type="ECO:0000313" key="2">
    <source>
        <dbReference type="EMBL" id="KPU76751.1"/>
    </source>
</evidence>
<feature type="transmembrane region" description="Helical" evidence="1">
    <location>
        <begin position="49"/>
        <end position="70"/>
    </location>
</feature>
<keyword evidence="1" id="KW-0472">Membrane</keyword>
<dbReference type="GeneID" id="26515408"/>
<dbReference type="OrthoDB" id="7867117at2759"/>
<dbReference type="InParanoid" id="A0A0P8YCR2"/>
<keyword evidence="3" id="KW-1185">Reference proteome</keyword>
<proteinExistence type="predicted"/>
<keyword evidence="1" id="KW-1133">Transmembrane helix</keyword>
<accession>A0A0P8YCR2</accession>
<feature type="transmembrane region" description="Helical" evidence="1">
    <location>
        <begin position="12"/>
        <end position="37"/>
    </location>
</feature>
<feature type="transmembrane region" description="Helical" evidence="1">
    <location>
        <begin position="104"/>
        <end position="124"/>
    </location>
</feature>
<sequence>MSDGNNTLQRPIWPKAVGTGIAVSSIGAGVLATYLFLAKFSGVSHAVQIVWATGSVAYSVTAFFFLIGILKRIRWLTLPYMCMLLMAIAVYTMVFDFFIHNLAFAVFAAVTISFVFLGLALHIARADERVTTSSRPSRSTD</sequence>
<evidence type="ECO:0000313" key="3">
    <source>
        <dbReference type="Proteomes" id="UP000007801"/>
    </source>
</evidence>
<dbReference type="KEGG" id="dan:26515408"/>
<dbReference type="Proteomes" id="UP000007801">
    <property type="component" value="Unassembled WGS sequence"/>
</dbReference>
<gene>
    <name evidence="2" type="primary">Dana\GF27999</name>
    <name evidence="2" type="ORF">GF27999</name>
</gene>
<reference evidence="2 3" key="1">
    <citation type="journal article" date="2007" name="Nature">
        <title>Evolution of genes and genomes on the Drosophila phylogeny.</title>
        <authorList>
            <consortium name="Drosophila 12 Genomes Consortium"/>
            <person name="Clark A.G."/>
            <person name="Eisen M.B."/>
            <person name="Smith D.R."/>
            <person name="Bergman C.M."/>
            <person name="Oliver B."/>
            <person name="Markow T.A."/>
            <person name="Kaufman T.C."/>
            <person name="Kellis M."/>
            <person name="Gelbart W."/>
            <person name="Iyer V.N."/>
            <person name="Pollard D.A."/>
            <person name="Sackton T.B."/>
            <person name="Larracuente A.M."/>
            <person name="Singh N.D."/>
            <person name="Abad J.P."/>
            <person name="Abt D.N."/>
            <person name="Adryan B."/>
            <person name="Aguade M."/>
            <person name="Akashi H."/>
            <person name="Anderson W.W."/>
            <person name="Aquadro C.F."/>
            <person name="Ardell D.H."/>
            <person name="Arguello R."/>
            <person name="Artieri C.G."/>
            <person name="Barbash D.A."/>
            <person name="Barker D."/>
            <person name="Barsanti P."/>
            <person name="Batterham P."/>
            <person name="Batzoglou S."/>
            <person name="Begun D."/>
            <person name="Bhutkar A."/>
            <person name="Blanco E."/>
            <person name="Bosak S.A."/>
            <person name="Bradley R.K."/>
            <person name="Brand A.D."/>
            <person name="Brent M.R."/>
            <person name="Brooks A.N."/>
            <person name="Brown R.H."/>
            <person name="Butlin R.K."/>
            <person name="Caggese C."/>
            <person name="Calvi B.R."/>
            <person name="Bernardo de Carvalho A."/>
            <person name="Caspi A."/>
            <person name="Castrezana S."/>
            <person name="Celniker S.E."/>
            <person name="Chang J.L."/>
            <person name="Chapple C."/>
            <person name="Chatterji S."/>
            <person name="Chinwalla A."/>
            <person name="Civetta A."/>
            <person name="Clifton S.W."/>
            <person name="Comeron J.M."/>
            <person name="Costello J.C."/>
            <person name="Coyne J.A."/>
            <person name="Daub J."/>
            <person name="David R.G."/>
            <person name="Delcher A.L."/>
            <person name="Delehaunty K."/>
            <person name="Do C.B."/>
            <person name="Ebling H."/>
            <person name="Edwards K."/>
            <person name="Eickbush T."/>
            <person name="Evans J.D."/>
            <person name="Filipski A."/>
            <person name="Findeiss S."/>
            <person name="Freyhult E."/>
            <person name="Fulton L."/>
            <person name="Fulton R."/>
            <person name="Garcia A.C."/>
            <person name="Gardiner A."/>
            <person name="Garfield D.A."/>
            <person name="Garvin B.E."/>
            <person name="Gibson G."/>
            <person name="Gilbert D."/>
            <person name="Gnerre S."/>
            <person name="Godfrey J."/>
            <person name="Good R."/>
            <person name="Gotea V."/>
            <person name="Gravely B."/>
            <person name="Greenberg A.J."/>
            <person name="Griffiths-Jones S."/>
            <person name="Gross S."/>
            <person name="Guigo R."/>
            <person name="Gustafson E.A."/>
            <person name="Haerty W."/>
            <person name="Hahn M.W."/>
            <person name="Halligan D.L."/>
            <person name="Halpern A.L."/>
            <person name="Halter G.M."/>
            <person name="Han M.V."/>
            <person name="Heger A."/>
            <person name="Hillier L."/>
            <person name="Hinrichs A.S."/>
            <person name="Holmes I."/>
            <person name="Hoskins R.A."/>
            <person name="Hubisz M.J."/>
            <person name="Hultmark D."/>
            <person name="Huntley M.A."/>
            <person name="Jaffe D.B."/>
            <person name="Jagadeeshan S."/>
            <person name="Jeck W.R."/>
            <person name="Johnson J."/>
            <person name="Jones C.D."/>
            <person name="Jordan W.C."/>
            <person name="Karpen G.H."/>
            <person name="Kataoka E."/>
            <person name="Keightley P.D."/>
            <person name="Kheradpour P."/>
            <person name="Kirkness E.F."/>
            <person name="Koerich L.B."/>
            <person name="Kristiansen K."/>
            <person name="Kudrna D."/>
            <person name="Kulathinal R.J."/>
            <person name="Kumar S."/>
            <person name="Kwok R."/>
            <person name="Lander E."/>
            <person name="Langley C.H."/>
            <person name="Lapoint R."/>
            <person name="Lazzaro B.P."/>
            <person name="Lee S.J."/>
            <person name="Levesque L."/>
            <person name="Li R."/>
            <person name="Lin C.F."/>
            <person name="Lin M.F."/>
            <person name="Lindblad-Toh K."/>
            <person name="Llopart A."/>
            <person name="Long M."/>
            <person name="Low L."/>
            <person name="Lozovsky E."/>
            <person name="Lu J."/>
            <person name="Luo M."/>
            <person name="Machado C.A."/>
            <person name="Makalowski W."/>
            <person name="Marzo M."/>
            <person name="Matsuda M."/>
            <person name="Matzkin L."/>
            <person name="McAllister B."/>
            <person name="McBride C.S."/>
            <person name="McKernan B."/>
            <person name="McKernan K."/>
            <person name="Mendez-Lago M."/>
            <person name="Minx P."/>
            <person name="Mollenhauer M.U."/>
            <person name="Montooth K."/>
            <person name="Mount S.M."/>
            <person name="Mu X."/>
            <person name="Myers E."/>
            <person name="Negre B."/>
            <person name="Newfeld S."/>
            <person name="Nielsen R."/>
            <person name="Noor M.A."/>
            <person name="O'Grady P."/>
            <person name="Pachter L."/>
            <person name="Papaceit M."/>
            <person name="Parisi M.J."/>
            <person name="Parisi M."/>
            <person name="Parts L."/>
            <person name="Pedersen J.S."/>
            <person name="Pesole G."/>
            <person name="Phillippy A.M."/>
            <person name="Ponting C.P."/>
            <person name="Pop M."/>
            <person name="Porcelli D."/>
            <person name="Powell J.R."/>
            <person name="Prohaska S."/>
            <person name="Pruitt K."/>
            <person name="Puig M."/>
            <person name="Quesneville H."/>
            <person name="Ram K.R."/>
            <person name="Rand D."/>
            <person name="Rasmussen M.D."/>
            <person name="Reed L.K."/>
            <person name="Reenan R."/>
            <person name="Reily A."/>
            <person name="Remington K.A."/>
            <person name="Rieger T.T."/>
            <person name="Ritchie M.G."/>
            <person name="Robin C."/>
            <person name="Rogers Y.H."/>
            <person name="Rohde C."/>
            <person name="Rozas J."/>
            <person name="Rubenfield M.J."/>
            <person name="Ruiz A."/>
            <person name="Russo S."/>
            <person name="Salzberg S.L."/>
            <person name="Sanchez-Gracia A."/>
            <person name="Saranga D.J."/>
            <person name="Sato H."/>
            <person name="Schaeffer S.W."/>
            <person name="Schatz M.C."/>
            <person name="Schlenke T."/>
            <person name="Schwartz R."/>
            <person name="Segarra C."/>
            <person name="Singh R.S."/>
            <person name="Sirot L."/>
            <person name="Sirota M."/>
            <person name="Sisneros N.B."/>
            <person name="Smith C.D."/>
            <person name="Smith T.F."/>
            <person name="Spieth J."/>
            <person name="Stage D.E."/>
            <person name="Stark A."/>
            <person name="Stephan W."/>
            <person name="Strausberg R.L."/>
            <person name="Strempel S."/>
            <person name="Sturgill D."/>
            <person name="Sutton G."/>
            <person name="Sutton G.G."/>
            <person name="Tao W."/>
            <person name="Teichmann S."/>
            <person name="Tobari Y.N."/>
            <person name="Tomimura Y."/>
            <person name="Tsolas J.M."/>
            <person name="Valente V.L."/>
            <person name="Venter E."/>
            <person name="Venter J.C."/>
            <person name="Vicario S."/>
            <person name="Vieira F.G."/>
            <person name="Vilella A.J."/>
            <person name="Villasante A."/>
            <person name="Walenz B."/>
            <person name="Wang J."/>
            <person name="Wasserman M."/>
            <person name="Watts T."/>
            <person name="Wilson D."/>
            <person name="Wilson R.K."/>
            <person name="Wing R.A."/>
            <person name="Wolfner M.F."/>
            <person name="Wong A."/>
            <person name="Wong G.K."/>
            <person name="Wu C.I."/>
            <person name="Wu G."/>
            <person name="Yamamoto D."/>
            <person name="Yang H.P."/>
            <person name="Yang S.P."/>
            <person name="Yorke J.A."/>
            <person name="Yoshida K."/>
            <person name="Zdobnov E."/>
            <person name="Zhang P."/>
            <person name="Zhang Y."/>
            <person name="Zimin A.V."/>
            <person name="Baldwin J."/>
            <person name="Abdouelleil A."/>
            <person name="Abdulkadir J."/>
            <person name="Abebe A."/>
            <person name="Abera B."/>
            <person name="Abreu J."/>
            <person name="Acer S.C."/>
            <person name="Aftuck L."/>
            <person name="Alexander A."/>
            <person name="An P."/>
            <person name="Anderson E."/>
            <person name="Anderson S."/>
            <person name="Arachi H."/>
            <person name="Azer M."/>
            <person name="Bachantsang P."/>
            <person name="Barry A."/>
            <person name="Bayul T."/>
            <person name="Berlin A."/>
            <person name="Bessette D."/>
            <person name="Bloom T."/>
            <person name="Blye J."/>
            <person name="Boguslavskiy L."/>
            <person name="Bonnet C."/>
            <person name="Boukhgalter B."/>
            <person name="Bourzgui I."/>
            <person name="Brown A."/>
            <person name="Cahill P."/>
            <person name="Channer S."/>
            <person name="Cheshatsang Y."/>
            <person name="Chuda L."/>
            <person name="Citroen M."/>
            <person name="Collymore A."/>
            <person name="Cooke P."/>
            <person name="Costello M."/>
            <person name="D'Aco K."/>
            <person name="Daza R."/>
            <person name="De Haan G."/>
            <person name="DeGray S."/>
            <person name="DeMaso C."/>
            <person name="Dhargay N."/>
            <person name="Dooley K."/>
            <person name="Dooley E."/>
            <person name="Doricent M."/>
            <person name="Dorje P."/>
            <person name="Dorjee K."/>
            <person name="Dupes A."/>
            <person name="Elong R."/>
            <person name="Falk J."/>
            <person name="Farina A."/>
            <person name="Faro S."/>
            <person name="Ferguson D."/>
            <person name="Fisher S."/>
            <person name="Foley C.D."/>
            <person name="Franke A."/>
            <person name="Friedrich D."/>
            <person name="Gadbois L."/>
            <person name="Gearin G."/>
            <person name="Gearin C.R."/>
            <person name="Giannoukos G."/>
            <person name="Goode T."/>
            <person name="Graham J."/>
            <person name="Grandbois E."/>
            <person name="Grewal S."/>
            <person name="Gyaltsen K."/>
            <person name="Hafez N."/>
            <person name="Hagos B."/>
            <person name="Hall J."/>
            <person name="Henson C."/>
            <person name="Hollinger A."/>
            <person name="Honan T."/>
            <person name="Huard M.D."/>
            <person name="Hughes L."/>
            <person name="Hurhula B."/>
            <person name="Husby M.E."/>
            <person name="Kamat A."/>
            <person name="Kanga B."/>
            <person name="Kashin S."/>
            <person name="Khazanovich D."/>
            <person name="Kisner P."/>
            <person name="Lance K."/>
            <person name="Lara M."/>
            <person name="Lee W."/>
            <person name="Lennon N."/>
            <person name="Letendre F."/>
            <person name="LeVine R."/>
            <person name="Lipovsky A."/>
            <person name="Liu X."/>
            <person name="Liu J."/>
            <person name="Liu S."/>
            <person name="Lokyitsang T."/>
            <person name="Lokyitsang Y."/>
            <person name="Lubonja R."/>
            <person name="Lui A."/>
            <person name="MacDonald P."/>
            <person name="Magnisalis V."/>
            <person name="Maru K."/>
            <person name="Matthews C."/>
            <person name="McCusker W."/>
            <person name="McDonough S."/>
            <person name="Mehta T."/>
            <person name="Meldrim J."/>
            <person name="Meneus L."/>
            <person name="Mihai O."/>
            <person name="Mihalev A."/>
            <person name="Mihova T."/>
            <person name="Mittelman R."/>
            <person name="Mlenga V."/>
            <person name="Montmayeur A."/>
            <person name="Mulrain L."/>
            <person name="Navidi A."/>
            <person name="Naylor J."/>
            <person name="Negash T."/>
            <person name="Nguyen T."/>
            <person name="Nguyen N."/>
            <person name="Nicol R."/>
            <person name="Norbu C."/>
            <person name="Norbu N."/>
            <person name="Novod N."/>
            <person name="O'Neill B."/>
            <person name="Osman S."/>
            <person name="Markiewicz E."/>
            <person name="Oyono O.L."/>
            <person name="Patti C."/>
            <person name="Phunkhang P."/>
            <person name="Pierre F."/>
            <person name="Priest M."/>
            <person name="Raghuraman S."/>
            <person name="Rege F."/>
            <person name="Reyes R."/>
            <person name="Rise C."/>
            <person name="Rogov P."/>
            <person name="Ross K."/>
            <person name="Ryan E."/>
            <person name="Settipalli S."/>
            <person name="Shea T."/>
            <person name="Sherpa N."/>
            <person name="Shi L."/>
            <person name="Shih D."/>
            <person name="Sparrow T."/>
            <person name="Spaulding J."/>
            <person name="Stalker J."/>
            <person name="Stange-Thomann N."/>
            <person name="Stavropoulos S."/>
            <person name="Stone C."/>
            <person name="Strader C."/>
            <person name="Tesfaye S."/>
            <person name="Thomson T."/>
            <person name="Thoulutsang Y."/>
            <person name="Thoulutsang D."/>
            <person name="Topham K."/>
            <person name="Topping I."/>
            <person name="Tsamla T."/>
            <person name="Vassiliev H."/>
            <person name="Vo A."/>
            <person name="Wangchuk T."/>
            <person name="Wangdi T."/>
            <person name="Weiand M."/>
            <person name="Wilkinson J."/>
            <person name="Wilson A."/>
            <person name="Yadav S."/>
            <person name="Young G."/>
            <person name="Yu Q."/>
            <person name="Zembek L."/>
            <person name="Zhong D."/>
            <person name="Zimmer A."/>
            <person name="Zwirko Z."/>
            <person name="Jaffe D.B."/>
            <person name="Alvarez P."/>
            <person name="Brockman W."/>
            <person name="Butler J."/>
            <person name="Chin C."/>
            <person name="Gnerre S."/>
            <person name="Grabherr M."/>
            <person name="Kleber M."/>
            <person name="Mauceli E."/>
            <person name="MacCallum I."/>
        </authorList>
    </citation>
    <scope>NUCLEOTIDE SEQUENCE [LARGE SCALE GENOMIC DNA]</scope>
    <source>
        <strain evidence="3">Tucson 14024-0371.13</strain>
    </source>
</reference>
<dbReference type="AlphaFoldDB" id="A0A0P8YCR2"/>
<feature type="transmembrane region" description="Helical" evidence="1">
    <location>
        <begin position="77"/>
        <end position="98"/>
    </location>
</feature>
<protein>
    <submittedName>
        <fullName evidence="2">Uncharacterized protein</fullName>
    </submittedName>
</protein>
<dbReference type="EMBL" id="CH902619">
    <property type="protein sequence ID" value="KPU76751.1"/>
    <property type="molecule type" value="Genomic_DNA"/>
</dbReference>
<name>A0A0P8YCR2_DROAN</name>